<dbReference type="InterPro" id="IPR036291">
    <property type="entry name" value="NAD(P)-bd_dom_sf"/>
</dbReference>
<dbReference type="Gene3D" id="3.40.50.10380">
    <property type="entry name" value="Malic enzyme, N-terminal domain"/>
    <property type="match status" value="1"/>
</dbReference>
<evidence type="ECO:0000259" key="8">
    <source>
        <dbReference type="SMART" id="SM00919"/>
    </source>
</evidence>
<keyword evidence="6 10" id="KW-0560">Oxidoreductase</keyword>
<protein>
    <submittedName>
        <fullName evidence="10">Malate dehydrogenase (Oxaloacetate-decarboxylating)(NADP+)</fullName>
        <ecNumber evidence="10">1.1.1.40</ecNumber>
    </submittedName>
</protein>
<dbReference type="Pfam" id="PF01515">
    <property type="entry name" value="PTA_PTB"/>
    <property type="match status" value="1"/>
</dbReference>
<dbReference type="InterPro" id="IPR042113">
    <property type="entry name" value="P_AcTrfase_dom1"/>
</dbReference>
<organism evidence="10 11">
    <name type="scientific">Methylobacterium aerolatum</name>
    <dbReference type="NCBI Taxonomy" id="418708"/>
    <lineage>
        <taxon>Bacteria</taxon>
        <taxon>Pseudomonadati</taxon>
        <taxon>Pseudomonadota</taxon>
        <taxon>Alphaproteobacteria</taxon>
        <taxon>Hyphomicrobiales</taxon>
        <taxon>Methylobacteriaceae</taxon>
        <taxon>Methylobacterium</taxon>
    </lineage>
</organism>
<comment type="cofactor">
    <cofactor evidence="1">
        <name>Mn(2+)</name>
        <dbReference type="ChEBI" id="CHEBI:29035"/>
    </cofactor>
</comment>
<dbReference type="InterPro" id="IPR012301">
    <property type="entry name" value="Malic_N_dom"/>
</dbReference>
<comment type="caution">
    <text evidence="10">The sequence shown here is derived from an EMBL/GenBank/DDBJ whole genome shotgun (WGS) entry which is preliminary data.</text>
</comment>
<name>A0ABU0HYB7_9HYPH</name>
<dbReference type="InterPro" id="IPR002505">
    <property type="entry name" value="PTA_PTB"/>
</dbReference>
<keyword evidence="7" id="KW-0511">Multifunctional enzyme</keyword>
<reference evidence="10 11" key="1">
    <citation type="submission" date="2023-07" db="EMBL/GenBank/DDBJ databases">
        <title>Genomic Encyclopedia of Type Strains, Phase IV (KMG-IV): sequencing the most valuable type-strain genomes for metagenomic binning, comparative biology and taxonomic classification.</title>
        <authorList>
            <person name="Goeker M."/>
        </authorList>
    </citation>
    <scope>NUCLEOTIDE SEQUENCE [LARGE SCALE GENOMIC DNA]</scope>
    <source>
        <strain evidence="10 11">DSM 19013</strain>
    </source>
</reference>
<feature type="domain" description="Malic enzyme N-terminal" evidence="9">
    <location>
        <begin position="22"/>
        <end position="155"/>
    </location>
</feature>
<dbReference type="SMART" id="SM00919">
    <property type="entry name" value="Malic_M"/>
    <property type="match status" value="1"/>
</dbReference>
<dbReference type="InterPro" id="IPR051674">
    <property type="entry name" value="Malate_Decarboxylase"/>
</dbReference>
<dbReference type="InterPro" id="IPR015884">
    <property type="entry name" value="Malic_enzyme_CS"/>
</dbReference>
<evidence type="ECO:0000256" key="3">
    <source>
        <dbReference type="ARBA" id="ARBA00007686"/>
    </source>
</evidence>
<dbReference type="EC" id="1.1.1.40" evidence="10"/>
<sequence length="776" mass="83332">MADNMSDDLKAGALIYHRLPQPGKLEIQATKPLGNQRDLALAYSPGVAAACMAIHDDPQEAANLTIRQNLVAVLSNGTAVLGLGDIGPLASKPVMEGKAVLFKKFAGIDVFDIEVDQKDVTKLVDVVCALEPTFGGINLEDIKAPECFEVEEQCRARMNIPVFHDDQHGTAIIVAAAVLNGLELAGKSLESVRIVTSGAGAAALACLNLLVSLGARVENITVTDIKGVVYKGRPELMDRWKDVYAQETEKRTLAEVIPGADVFIGLSAGGVLKPEFLREMAPKPLIMALANPYPEIMPDLAEKERPDAMICTGRSDFPNQVNNVLCFPYIFRGALDVGAHKINEEMKKAAVKAIAGLAHETTSDVVARAYGGEARPFGPKSLIPSPFDPRLILRIAPAVAQAAMDSGVAGRPLEDIAAYTESLDRFVHRSGLIMKPLFSKAKENPKRVIYAEGEDERTLRAVQAILEDKVAKPILVGRPRVVETRMKRFGLSFHLGRDVELIDPEDDPRYRSYVQTYLEVAGRKGITPDAARTLVRTNSTIIGAIAVRRGEADALICGLEGRFETRLRIIRDVIGLQPGIKQLAAMSLIITNEGPYFLTDTHVRQNPTAEEIAEIAQASASHVARFGITPKIALLSHSDFGQSDSASAMKMREALAIIEERDPSLQVDGEMQADSALKEMVRDRVLPGSRLKGAANLLVFPNLDAANIAFQFAKVLADALPVGPLLIGPAKPAHILTPSVTARGIVNVTAAAVVEAQSVDSTPHEGGEAGAAMSSE</sequence>
<dbReference type="PANTHER" id="PTHR43237">
    <property type="entry name" value="NADP-DEPENDENT MALIC ENZYME"/>
    <property type="match status" value="1"/>
</dbReference>
<proteinExistence type="inferred from homology"/>
<evidence type="ECO:0000313" key="11">
    <source>
        <dbReference type="Proteomes" id="UP001231124"/>
    </source>
</evidence>
<dbReference type="Gene3D" id="3.40.50.10750">
    <property type="entry name" value="Isocitrate/Isopropylmalate dehydrogenase-like"/>
    <property type="match status" value="1"/>
</dbReference>
<comment type="similarity">
    <text evidence="4">In the C-terminal section; belongs to the phosphate acetyltransferase and butyryltransferase family.</text>
</comment>
<dbReference type="InterPro" id="IPR042112">
    <property type="entry name" value="P_AcTrfase_dom2"/>
</dbReference>
<dbReference type="EMBL" id="JAUSVP010000004">
    <property type="protein sequence ID" value="MDQ0447332.1"/>
    <property type="molecule type" value="Genomic_DNA"/>
</dbReference>
<evidence type="ECO:0000256" key="2">
    <source>
        <dbReference type="ARBA" id="ARBA00001946"/>
    </source>
</evidence>
<dbReference type="SUPFAM" id="SSF53223">
    <property type="entry name" value="Aminoacid dehydrogenase-like, N-terminal domain"/>
    <property type="match status" value="1"/>
</dbReference>
<dbReference type="InterPro" id="IPR012302">
    <property type="entry name" value="Malic_NAD-bd"/>
</dbReference>
<dbReference type="PANTHER" id="PTHR43237:SF4">
    <property type="entry name" value="NADP-DEPENDENT MALIC ENZYME"/>
    <property type="match status" value="1"/>
</dbReference>
<dbReference type="SMART" id="SM01274">
    <property type="entry name" value="malic"/>
    <property type="match status" value="1"/>
</dbReference>
<evidence type="ECO:0000259" key="9">
    <source>
        <dbReference type="SMART" id="SM01274"/>
    </source>
</evidence>
<evidence type="ECO:0000256" key="1">
    <source>
        <dbReference type="ARBA" id="ARBA00001936"/>
    </source>
</evidence>
<evidence type="ECO:0000256" key="5">
    <source>
        <dbReference type="ARBA" id="ARBA00022723"/>
    </source>
</evidence>
<feature type="domain" description="Malic enzyme NAD-binding" evidence="8">
    <location>
        <begin position="167"/>
        <end position="404"/>
    </location>
</feature>
<dbReference type="Pfam" id="PF00390">
    <property type="entry name" value="malic"/>
    <property type="match status" value="1"/>
</dbReference>
<dbReference type="GO" id="GO:0004473">
    <property type="term" value="F:malate dehydrogenase (decarboxylating) (NADP+) activity"/>
    <property type="evidence" value="ECO:0007669"/>
    <property type="project" value="UniProtKB-EC"/>
</dbReference>
<dbReference type="InterPro" id="IPR046346">
    <property type="entry name" value="Aminoacid_DH-like_N_sf"/>
</dbReference>
<evidence type="ECO:0000256" key="4">
    <source>
        <dbReference type="ARBA" id="ARBA00008756"/>
    </source>
</evidence>
<dbReference type="RefSeq" id="WP_283207294.1">
    <property type="nucleotide sequence ID" value="NZ_BPQE01000031.1"/>
</dbReference>
<comment type="similarity">
    <text evidence="3">In the N-terminal section; belongs to the malic enzymes family.</text>
</comment>
<dbReference type="InterPro" id="IPR037062">
    <property type="entry name" value="Malic_N_dom_sf"/>
</dbReference>
<evidence type="ECO:0000313" key="10">
    <source>
        <dbReference type="EMBL" id="MDQ0447332.1"/>
    </source>
</evidence>
<dbReference type="InterPro" id="IPR012188">
    <property type="entry name" value="ME_PTA"/>
</dbReference>
<dbReference type="InterPro" id="IPR045213">
    <property type="entry name" value="Malic_NAD-bd_bact_type"/>
</dbReference>
<dbReference type="SUPFAM" id="SSF53659">
    <property type="entry name" value="Isocitrate/Isopropylmalate dehydrogenase-like"/>
    <property type="match status" value="1"/>
</dbReference>
<evidence type="ECO:0000256" key="6">
    <source>
        <dbReference type="ARBA" id="ARBA00023002"/>
    </source>
</evidence>
<dbReference type="Pfam" id="PF03949">
    <property type="entry name" value="Malic_M"/>
    <property type="match status" value="1"/>
</dbReference>
<dbReference type="SUPFAM" id="SSF51735">
    <property type="entry name" value="NAD(P)-binding Rossmann-fold domains"/>
    <property type="match status" value="1"/>
</dbReference>
<dbReference type="Proteomes" id="UP001231124">
    <property type="component" value="Unassembled WGS sequence"/>
</dbReference>
<dbReference type="Gene3D" id="3.40.50.720">
    <property type="entry name" value="NAD(P)-binding Rossmann-like Domain"/>
    <property type="match status" value="1"/>
</dbReference>
<accession>A0ABU0HYB7</accession>
<comment type="cofactor">
    <cofactor evidence="2">
        <name>Mg(2+)</name>
        <dbReference type="ChEBI" id="CHEBI:18420"/>
    </cofactor>
</comment>
<gene>
    <name evidence="10" type="ORF">QO012_001828</name>
</gene>
<keyword evidence="5" id="KW-0479">Metal-binding</keyword>
<dbReference type="PIRSF" id="PIRSF036684">
    <property type="entry name" value="ME_PTA"/>
    <property type="match status" value="1"/>
</dbReference>
<evidence type="ECO:0000256" key="7">
    <source>
        <dbReference type="ARBA" id="ARBA00023268"/>
    </source>
</evidence>
<keyword evidence="11" id="KW-1185">Reference proteome</keyword>
<dbReference type="Gene3D" id="3.40.50.10950">
    <property type="match status" value="1"/>
</dbReference>
<dbReference type="CDD" id="cd05311">
    <property type="entry name" value="NAD_bind_2_malic_enz"/>
    <property type="match status" value="1"/>
</dbReference>
<dbReference type="PROSITE" id="PS00331">
    <property type="entry name" value="MALIC_ENZYMES"/>
    <property type="match status" value="1"/>
</dbReference>